<dbReference type="CDD" id="cd01335">
    <property type="entry name" value="Radical_SAM"/>
    <property type="match status" value="1"/>
</dbReference>
<dbReference type="KEGG" id="tom:BWR18_16040"/>
<dbReference type="InterPro" id="IPR006467">
    <property type="entry name" value="MiaB-like_bact"/>
</dbReference>
<dbReference type="AlphaFoldDB" id="A0A1P8MYA2"/>
<keyword evidence="5" id="KW-0479">Metal-binding</keyword>
<dbReference type="GO" id="GO:0046872">
    <property type="term" value="F:metal ion binding"/>
    <property type="evidence" value="ECO:0007669"/>
    <property type="project" value="UniProtKB-KW"/>
</dbReference>
<dbReference type="SFLD" id="SFLDS00029">
    <property type="entry name" value="Radical_SAM"/>
    <property type="match status" value="1"/>
</dbReference>
<sequence length="418" mass="45666">MTAPVFSNHGCRLNAYETKAMEELAAQAGMTNAVVVNTCAVTAEAVRKARQDIRKLRRTHPDAKLIVTGCAAQTEPDTFAAMDEVDAVIGNTEKMQADTWSGLAGSFGTEPVQVDDIMSVTETAGHLIDGFGTRSRAYVQVQNGCDHRCTFCIIPYGRGNSRSVPAGVVVDQIKRLVDRGFNEVVLTGVDLTSWGADLPGAPQLGDLVMRILKLVPDLPRLRISSIDSIEVDEALMQAIATEPRLMPHLHLSLQHGDDLILKRMKRRHLRDDAIQFAQQARALRPDMTFGADIIAGFPTETEAMFENSMRLVAECDLTWLHVFPYSPRPGTPAARMPQVNGKAIKDRAARLRTAGQVQVAKHLTAQQGKTHHILMENPHMGRTEQFTEVTFDTAQPEGRIVTAQITGHSATTLTASSG</sequence>
<dbReference type="Pfam" id="PF04055">
    <property type="entry name" value="Radical_SAM"/>
    <property type="match status" value="1"/>
</dbReference>
<evidence type="ECO:0000259" key="9">
    <source>
        <dbReference type="PROSITE" id="PS51918"/>
    </source>
</evidence>
<evidence type="ECO:0000256" key="6">
    <source>
        <dbReference type="ARBA" id="ARBA00023004"/>
    </source>
</evidence>
<dbReference type="SFLD" id="SFLDG01082">
    <property type="entry name" value="B12-binding_domain_containing"/>
    <property type="match status" value="1"/>
</dbReference>
<dbReference type="Proteomes" id="UP000186336">
    <property type="component" value="Chromosome"/>
</dbReference>
<keyword evidence="11" id="KW-1185">Reference proteome</keyword>
<dbReference type="InterPro" id="IPR013848">
    <property type="entry name" value="Methylthiotransferase_N"/>
</dbReference>
<evidence type="ECO:0000313" key="10">
    <source>
        <dbReference type="EMBL" id="APX13021.1"/>
    </source>
</evidence>
<dbReference type="OrthoDB" id="9805215at2"/>
<reference evidence="10 11" key="1">
    <citation type="submission" date="2017-01" db="EMBL/GenBank/DDBJ databases">
        <title>Complete genome of Tateyamaria omphalii DOK1-4 isolated from seawater in Dokdo.</title>
        <authorList>
            <person name="Kim J.H."/>
            <person name="Chi W.-J."/>
        </authorList>
    </citation>
    <scope>NUCLEOTIDE SEQUENCE [LARGE SCALE GENOMIC DNA]</scope>
    <source>
        <strain evidence="10 11">DOK1-4</strain>
    </source>
</reference>
<dbReference type="InterPro" id="IPR038135">
    <property type="entry name" value="Methylthiotransferase_N_sf"/>
</dbReference>
<feature type="domain" description="Radical SAM core" evidence="9">
    <location>
        <begin position="131"/>
        <end position="366"/>
    </location>
</feature>
<dbReference type="EMBL" id="CP019312">
    <property type="protein sequence ID" value="APX13021.1"/>
    <property type="molecule type" value="Genomic_DNA"/>
</dbReference>
<dbReference type="RefSeq" id="WP_076629450.1">
    <property type="nucleotide sequence ID" value="NZ_CP019312.1"/>
</dbReference>
<evidence type="ECO:0000313" key="11">
    <source>
        <dbReference type="Proteomes" id="UP000186336"/>
    </source>
</evidence>
<dbReference type="SMART" id="SM00729">
    <property type="entry name" value="Elp3"/>
    <property type="match status" value="1"/>
</dbReference>
<keyword evidence="2" id="KW-0004">4Fe-4S</keyword>
<dbReference type="NCBIfam" id="TIGR00089">
    <property type="entry name" value="MiaB/RimO family radical SAM methylthiotransferase"/>
    <property type="match status" value="1"/>
</dbReference>
<dbReference type="PROSITE" id="PS01278">
    <property type="entry name" value="MTTASE_RADICAL"/>
    <property type="match status" value="1"/>
</dbReference>
<dbReference type="Pfam" id="PF00919">
    <property type="entry name" value="UPF0004"/>
    <property type="match status" value="1"/>
</dbReference>
<dbReference type="PANTHER" id="PTHR11918">
    <property type="entry name" value="RADICAL SAM PROTEINS"/>
    <property type="match status" value="1"/>
</dbReference>
<evidence type="ECO:0000256" key="2">
    <source>
        <dbReference type="ARBA" id="ARBA00022485"/>
    </source>
</evidence>
<evidence type="ECO:0000256" key="4">
    <source>
        <dbReference type="ARBA" id="ARBA00022691"/>
    </source>
</evidence>
<dbReference type="STRING" id="299262.BWR18_16040"/>
<dbReference type="PANTHER" id="PTHR11918:SF45">
    <property type="entry name" value="THREONYLCARBAMOYLADENOSINE TRNA METHYLTHIOTRANSFERASE"/>
    <property type="match status" value="1"/>
</dbReference>
<dbReference type="Gene3D" id="3.40.50.12160">
    <property type="entry name" value="Methylthiotransferase, N-terminal domain"/>
    <property type="match status" value="1"/>
</dbReference>
<protein>
    <submittedName>
        <fullName evidence="10">tRNA (N(6)-L-threonylcarbamoyladenosine(37)-C(2))-methylthiotransferase MtaB</fullName>
    </submittedName>
</protein>
<gene>
    <name evidence="10" type="ORF">BWR18_16040</name>
</gene>
<feature type="domain" description="MTTase N-terminal" evidence="8">
    <location>
        <begin position="2"/>
        <end position="105"/>
    </location>
</feature>
<name>A0A1P8MYA2_9RHOB</name>
<accession>A0A1P8MYA2</accession>
<dbReference type="InterPro" id="IPR005839">
    <property type="entry name" value="Methylthiotransferase"/>
</dbReference>
<dbReference type="Gene3D" id="3.80.30.20">
    <property type="entry name" value="tm_1862 like domain"/>
    <property type="match status" value="1"/>
</dbReference>
<proteinExistence type="predicted"/>
<dbReference type="SUPFAM" id="SSF102114">
    <property type="entry name" value="Radical SAM enzymes"/>
    <property type="match status" value="1"/>
</dbReference>
<evidence type="ECO:0000259" key="8">
    <source>
        <dbReference type="PROSITE" id="PS51449"/>
    </source>
</evidence>
<dbReference type="InterPro" id="IPR058240">
    <property type="entry name" value="rSAM_sf"/>
</dbReference>
<organism evidence="10 11">
    <name type="scientific">Tateyamaria omphalii</name>
    <dbReference type="NCBI Taxonomy" id="299262"/>
    <lineage>
        <taxon>Bacteria</taxon>
        <taxon>Pseudomonadati</taxon>
        <taxon>Pseudomonadota</taxon>
        <taxon>Alphaproteobacteria</taxon>
        <taxon>Rhodobacterales</taxon>
        <taxon>Roseobacteraceae</taxon>
        <taxon>Tateyamaria</taxon>
    </lineage>
</organism>
<keyword evidence="4" id="KW-0949">S-adenosyl-L-methionine</keyword>
<dbReference type="InterPro" id="IPR020612">
    <property type="entry name" value="Methylthiotransferase_CS"/>
</dbReference>
<dbReference type="InterPro" id="IPR006638">
    <property type="entry name" value="Elp3/MiaA/NifB-like_rSAM"/>
</dbReference>
<keyword evidence="3 10" id="KW-0808">Transferase</keyword>
<dbReference type="NCBIfam" id="TIGR01579">
    <property type="entry name" value="MiaB-like-C"/>
    <property type="match status" value="1"/>
</dbReference>
<dbReference type="GO" id="GO:0035598">
    <property type="term" value="F:tRNA (N(6)-L-threonylcarbamoyladenosine(37)-C(2))-methylthiotransferase activity"/>
    <property type="evidence" value="ECO:0007669"/>
    <property type="project" value="TreeGrafter"/>
</dbReference>
<dbReference type="InterPro" id="IPR023404">
    <property type="entry name" value="rSAM_horseshoe"/>
</dbReference>
<comment type="cofactor">
    <cofactor evidence="1">
        <name>[4Fe-4S] cluster</name>
        <dbReference type="ChEBI" id="CHEBI:49883"/>
    </cofactor>
</comment>
<dbReference type="InterPro" id="IPR007197">
    <property type="entry name" value="rSAM"/>
</dbReference>
<dbReference type="PROSITE" id="PS51918">
    <property type="entry name" value="RADICAL_SAM"/>
    <property type="match status" value="1"/>
</dbReference>
<evidence type="ECO:0000256" key="1">
    <source>
        <dbReference type="ARBA" id="ARBA00001966"/>
    </source>
</evidence>
<keyword evidence="6" id="KW-0408">Iron</keyword>
<dbReference type="PROSITE" id="PS51449">
    <property type="entry name" value="MTTASE_N"/>
    <property type="match status" value="1"/>
</dbReference>
<keyword evidence="7" id="KW-0411">Iron-sulfur</keyword>
<evidence type="ECO:0000256" key="3">
    <source>
        <dbReference type="ARBA" id="ARBA00022679"/>
    </source>
</evidence>
<dbReference type="GO" id="GO:0051539">
    <property type="term" value="F:4 iron, 4 sulfur cluster binding"/>
    <property type="evidence" value="ECO:0007669"/>
    <property type="project" value="UniProtKB-KW"/>
</dbReference>
<evidence type="ECO:0000256" key="7">
    <source>
        <dbReference type="ARBA" id="ARBA00023014"/>
    </source>
</evidence>
<evidence type="ECO:0000256" key="5">
    <source>
        <dbReference type="ARBA" id="ARBA00022723"/>
    </source>
</evidence>